<dbReference type="AlphaFoldDB" id="A0A3M2RAX4"/>
<evidence type="ECO:0000313" key="3">
    <source>
        <dbReference type="Proteomes" id="UP000277212"/>
    </source>
</evidence>
<protein>
    <submittedName>
        <fullName evidence="2">Uncharacterized protein</fullName>
    </submittedName>
</protein>
<proteinExistence type="predicted"/>
<sequence length="165" mass="18171">MAPQPMSEEMKADIRRMTESLTNQTTIELLTRAGNQAKYNRWDLEERKKAREEAMARAENNANAGYFEEDVTRDTEASVADTTDINEANMTSASANETNATDISEAKGKEANVTAKVKHVVSRVTKAMNRLSMTKKGAGDKTADDKTKDKRESDHGSEHGGCNKA</sequence>
<comment type="caution">
    <text evidence="2">The sequence shown here is derived from an EMBL/GenBank/DDBJ whole genome shotgun (WGS) entry which is preliminary data.</text>
</comment>
<gene>
    <name evidence="2" type="ORF">CDV36_015270</name>
</gene>
<evidence type="ECO:0000256" key="1">
    <source>
        <dbReference type="SAM" id="MobiDB-lite"/>
    </source>
</evidence>
<organism evidence="2 3">
    <name type="scientific">Fusarium kuroshium</name>
    <dbReference type="NCBI Taxonomy" id="2010991"/>
    <lineage>
        <taxon>Eukaryota</taxon>
        <taxon>Fungi</taxon>
        <taxon>Dikarya</taxon>
        <taxon>Ascomycota</taxon>
        <taxon>Pezizomycotina</taxon>
        <taxon>Sordariomycetes</taxon>
        <taxon>Hypocreomycetidae</taxon>
        <taxon>Hypocreales</taxon>
        <taxon>Nectriaceae</taxon>
        <taxon>Fusarium</taxon>
        <taxon>Fusarium solani species complex</taxon>
    </lineage>
</organism>
<keyword evidence="3" id="KW-1185">Reference proteome</keyword>
<feature type="region of interest" description="Disordered" evidence="1">
    <location>
        <begin position="60"/>
        <end position="79"/>
    </location>
</feature>
<feature type="compositionally biased region" description="Basic and acidic residues" evidence="1">
    <location>
        <begin position="137"/>
        <end position="158"/>
    </location>
</feature>
<accession>A0A3M2RAX4</accession>
<dbReference type="EMBL" id="NKUJ01000553">
    <property type="protein sequence ID" value="RMJ02462.1"/>
    <property type="molecule type" value="Genomic_DNA"/>
</dbReference>
<feature type="region of interest" description="Disordered" evidence="1">
    <location>
        <begin position="85"/>
        <end position="107"/>
    </location>
</feature>
<evidence type="ECO:0000313" key="2">
    <source>
        <dbReference type="EMBL" id="RMJ02462.1"/>
    </source>
</evidence>
<feature type="region of interest" description="Disordered" evidence="1">
    <location>
        <begin position="125"/>
        <end position="165"/>
    </location>
</feature>
<reference evidence="2 3" key="1">
    <citation type="submission" date="2017-06" db="EMBL/GenBank/DDBJ databases">
        <title>Comparative genomic analysis of Ambrosia Fusariam Clade fungi.</title>
        <authorList>
            <person name="Stajich J.E."/>
            <person name="Carrillo J."/>
            <person name="Kijimoto T."/>
            <person name="Eskalen A."/>
            <person name="O'Donnell K."/>
            <person name="Kasson M."/>
        </authorList>
    </citation>
    <scope>NUCLEOTIDE SEQUENCE [LARGE SCALE GENOMIC DNA]</scope>
    <source>
        <strain evidence="2">UCR3666</strain>
    </source>
</reference>
<name>A0A3M2RAX4_9HYPO</name>
<dbReference type="Proteomes" id="UP000277212">
    <property type="component" value="Unassembled WGS sequence"/>
</dbReference>
<feature type="compositionally biased region" description="Polar residues" evidence="1">
    <location>
        <begin position="85"/>
        <end position="102"/>
    </location>
</feature>
<dbReference type="OrthoDB" id="5098910at2759"/>